<name>A0A7S8IYT9_9BACT</name>
<dbReference type="SUPFAM" id="SSF56925">
    <property type="entry name" value="OMPA-like"/>
    <property type="match status" value="1"/>
</dbReference>
<accession>A0A7S8IYT9</accession>
<evidence type="ECO:0008006" key="3">
    <source>
        <dbReference type="Google" id="ProtNLM"/>
    </source>
</evidence>
<protein>
    <recommendedName>
        <fullName evidence="3">TIGR03016 family PEP-CTERM system-associated outer membrane protein</fullName>
    </recommendedName>
</protein>
<dbReference type="AlphaFoldDB" id="A0A7S8IYT9"/>
<organism evidence="1 2">
    <name type="scientific">Candidatus Nitrospira kreftii</name>
    <dbReference type="NCBI Taxonomy" id="2652173"/>
    <lineage>
        <taxon>Bacteria</taxon>
        <taxon>Pseudomonadati</taxon>
        <taxon>Nitrospirota</taxon>
        <taxon>Nitrospiria</taxon>
        <taxon>Nitrospirales</taxon>
        <taxon>Nitrospiraceae</taxon>
        <taxon>Nitrospira</taxon>
    </lineage>
</organism>
<dbReference type="EMBL" id="CP047423">
    <property type="protein sequence ID" value="QPD03603.1"/>
    <property type="molecule type" value="Genomic_DNA"/>
</dbReference>
<proteinExistence type="predicted"/>
<evidence type="ECO:0000313" key="1">
    <source>
        <dbReference type="EMBL" id="QPD03603.1"/>
    </source>
</evidence>
<dbReference type="Proteomes" id="UP000593737">
    <property type="component" value="Chromosome"/>
</dbReference>
<reference evidence="1 2" key="1">
    <citation type="journal article" date="2020" name="ISME J.">
        <title>Enrichment and physiological characterization of a novel comammox Nitrospira indicates ammonium inhibition of complete nitrification.</title>
        <authorList>
            <person name="Sakoula D."/>
            <person name="Koch H."/>
            <person name="Frank J."/>
            <person name="Jetten M.S.M."/>
            <person name="van Kessel M.A.H.J."/>
            <person name="Lucker S."/>
        </authorList>
    </citation>
    <scope>NUCLEOTIDE SEQUENCE [LARGE SCALE GENOMIC DNA]</scope>
    <source>
        <strain evidence="1">Comreactor17</strain>
    </source>
</reference>
<gene>
    <name evidence="1" type="ORF">Nkreftii_001377</name>
</gene>
<dbReference type="InterPro" id="IPR018759">
    <property type="entry name" value="BBP2_2"/>
</dbReference>
<dbReference type="KEGG" id="nkf:Nkreftii_001377"/>
<evidence type="ECO:0000313" key="2">
    <source>
        <dbReference type="Proteomes" id="UP000593737"/>
    </source>
</evidence>
<dbReference type="InterPro" id="IPR011250">
    <property type="entry name" value="OMP/PagP_B-barrel"/>
</dbReference>
<sequence length="426" mass="47065">MLVILLQCYSYAELKRRVSVASTLLFLLSAGGVQLASVHAETTIIPSANVAGRFDSNIWNRPAAFLPQGTRLDDFVTTVGGAAELVHDSRDFETKLKVGGDFNAYVENTGLNFFNAHLNGYVSLDRWVDQYVRGARLRVTEHFRYTPDSPGFLTGVRQTFVESDVFSTGIQGFRANTFINTTSINGSYPVSRDLALEGGYTFALRRVGRFLGGDVPGISFFDTNSHTWFGGPRYRLTRNDSIAAVYRQSFILQSRSEGGRSFSTNIVTLAGNYTKEFQDWALSMEGGVTFIEPAGRSFPSGRITVTTKPERDTVLRVILSREARPSIYLQGGAVISNLAQVGISHRIYERLTLDGSVAYGFGQFFPNTSDATFRNITGSVGLSYKLTRNVTGDITYRYTNINSSSGAVDYIVSRHVAGFFLIAEWK</sequence>
<dbReference type="Pfam" id="PF10082">
    <property type="entry name" value="BBP2_2"/>
    <property type="match status" value="1"/>
</dbReference>